<dbReference type="InterPro" id="IPR050668">
    <property type="entry name" value="Cytochrome_b5"/>
</dbReference>
<keyword evidence="12" id="KW-1185">Reference proteome</keyword>
<feature type="domain" description="Cytochrome b5 heme-binding" evidence="9">
    <location>
        <begin position="2"/>
        <end position="78"/>
    </location>
</feature>
<evidence type="ECO:0000256" key="4">
    <source>
        <dbReference type="ARBA" id="ARBA00022723"/>
    </source>
</evidence>
<keyword evidence="3 8" id="KW-0812">Transmembrane</keyword>
<dbReference type="InterPro" id="IPR036400">
    <property type="entry name" value="Cyt_B5-like_heme/steroid_sf"/>
</dbReference>
<dbReference type="Proteomes" id="UP000494256">
    <property type="component" value="Unassembled WGS sequence"/>
</dbReference>
<dbReference type="InterPro" id="IPR018506">
    <property type="entry name" value="Cyt_B5_heme-BS"/>
</dbReference>
<dbReference type="Gene3D" id="3.10.120.10">
    <property type="entry name" value="Cytochrome b5-like heme/steroid binding domain"/>
    <property type="match status" value="1"/>
</dbReference>
<dbReference type="PRINTS" id="PR00363">
    <property type="entry name" value="CYTOCHROMEB5"/>
</dbReference>
<comment type="caution">
    <text evidence="11">The sequence shown here is derived from an EMBL/GenBank/DDBJ whole genome shotgun (WGS) entry which is preliminary data.</text>
</comment>
<evidence type="ECO:0000256" key="8">
    <source>
        <dbReference type="RuleBase" id="RU362121"/>
    </source>
</evidence>
<feature type="transmembrane region" description="Helical" evidence="8">
    <location>
        <begin position="86"/>
        <end position="103"/>
    </location>
</feature>
<organism evidence="11 13">
    <name type="scientific">Arctia plantaginis</name>
    <name type="common">Wood tiger moth</name>
    <name type="synonym">Phalaena plantaginis</name>
    <dbReference type="NCBI Taxonomy" id="874455"/>
    <lineage>
        <taxon>Eukaryota</taxon>
        <taxon>Metazoa</taxon>
        <taxon>Ecdysozoa</taxon>
        <taxon>Arthropoda</taxon>
        <taxon>Hexapoda</taxon>
        <taxon>Insecta</taxon>
        <taxon>Pterygota</taxon>
        <taxon>Neoptera</taxon>
        <taxon>Endopterygota</taxon>
        <taxon>Lepidoptera</taxon>
        <taxon>Glossata</taxon>
        <taxon>Ditrysia</taxon>
        <taxon>Noctuoidea</taxon>
        <taxon>Erebidae</taxon>
        <taxon>Arctiinae</taxon>
        <taxon>Arctia</taxon>
    </lineage>
</organism>
<reference evidence="12 13" key="1">
    <citation type="submission" date="2020-04" db="EMBL/GenBank/DDBJ databases">
        <authorList>
            <person name="Wallbank WR R."/>
            <person name="Pardo Diaz C."/>
            <person name="Kozak K."/>
            <person name="Martin S."/>
            <person name="Jiggins C."/>
            <person name="Moest M."/>
            <person name="Warren A I."/>
            <person name="Byers J.R.P. K."/>
            <person name="Montejo-Kovacevich G."/>
            <person name="Yen C E."/>
        </authorList>
    </citation>
    <scope>NUCLEOTIDE SEQUENCE [LARGE SCALE GENOMIC DNA]</scope>
</reference>
<dbReference type="SUPFAM" id="SSF55856">
    <property type="entry name" value="Cytochrome b5-like heme/steroid binding domain"/>
    <property type="match status" value="1"/>
</dbReference>
<keyword evidence="4 8" id="KW-0479">Metal-binding</keyword>
<keyword evidence="8" id="KW-1133">Transmembrane helix</keyword>
<dbReference type="OrthoDB" id="260519at2759"/>
<dbReference type="InterPro" id="IPR001199">
    <property type="entry name" value="Cyt_B5-like_heme/steroid-bd"/>
</dbReference>
<evidence type="ECO:0000313" key="11">
    <source>
        <dbReference type="EMBL" id="CAB3228259.1"/>
    </source>
</evidence>
<evidence type="ECO:0000313" key="12">
    <source>
        <dbReference type="Proteomes" id="UP000494106"/>
    </source>
</evidence>
<dbReference type="PANTHER" id="PTHR19359">
    <property type="entry name" value="CYTOCHROME B5"/>
    <property type="match status" value="1"/>
</dbReference>
<comment type="subcellular location">
    <subcellularLocation>
        <location evidence="1">Membrane</location>
    </subcellularLocation>
</comment>
<evidence type="ECO:0000256" key="5">
    <source>
        <dbReference type="ARBA" id="ARBA00023004"/>
    </source>
</evidence>
<dbReference type="PROSITE" id="PS00191">
    <property type="entry name" value="CYTOCHROME_B5_1"/>
    <property type="match status" value="1"/>
</dbReference>
<dbReference type="EMBL" id="CADEBD010000282">
    <property type="protein sequence ID" value="CAB3228259.1"/>
    <property type="molecule type" value="Genomic_DNA"/>
</dbReference>
<keyword evidence="6 8" id="KW-0472">Membrane</keyword>
<accession>A0A8S0Z5P3</accession>
<dbReference type="GO" id="GO:0046872">
    <property type="term" value="F:metal ion binding"/>
    <property type="evidence" value="ECO:0007669"/>
    <property type="project" value="UniProtKB-UniRule"/>
</dbReference>
<comment type="similarity">
    <text evidence="7 8">Belongs to the cytochrome b5 family.</text>
</comment>
<dbReference type="AlphaFoldDB" id="A0A8S0Z5P3"/>
<name>A0A8S0Z5P3_ARCPL</name>
<protein>
    <recommendedName>
        <fullName evidence="9">Cytochrome b5 heme-binding domain-containing protein</fullName>
    </recommendedName>
</protein>
<keyword evidence="5 8" id="KW-0408">Iron</keyword>
<evidence type="ECO:0000256" key="3">
    <source>
        <dbReference type="ARBA" id="ARBA00022692"/>
    </source>
</evidence>
<evidence type="ECO:0000313" key="10">
    <source>
        <dbReference type="EMBL" id="CAB3227873.1"/>
    </source>
</evidence>
<dbReference type="SMART" id="SM01117">
    <property type="entry name" value="Cyt-b5"/>
    <property type="match status" value="1"/>
</dbReference>
<evidence type="ECO:0000256" key="1">
    <source>
        <dbReference type="ARBA" id="ARBA00004370"/>
    </source>
</evidence>
<dbReference type="Pfam" id="PF00173">
    <property type="entry name" value="Cyt-b5"/>
    <property type="match status" value="1"/>
</dbReference>
<evidence type="ECO:0000256" key="6">
    <source>
        <dbReference type="ARBA" id="ARBA00023136"/>
    </source>
</evidence>
<gene>
    <name evidence="10" type="ORF">APLA_LOCUS3431</name>
    <name evidence="11" type="ORF">APLA_LOCUS3472</name>
</gene>
<dbReference type="GO" id="GO:0016020">
    <property type="term" value="C:membrane"/>
    <property type="evidence" value="ECO:0007669"/>
    <property type="project" value="UniProtKB-SubCell"/>
</dbReference>
<dbReference type="FunFam" id="3.10.120.10:FF:000002">
    <property type="entry name" value="Cytochrome b5 type B"/>
    <property type="match status" value="1"/>
</dbReference>
<sequence>MSKLYKSSEVATHNDRKSCWIVIKNNVYDVTSYLEDHPGGEEPLLDSAGMDATTAFEEVGHSAYAKKQLNKFKIGSLAPGEKCGKLKYALLALAIAIIAGVAYKKYAAS</sequence>
<dbReference type="GO" id="GO:0020037">
    <property type="term" value="F:heme binding"/>
    <property type="evidence" value="ECO:0007669"/>
    <property type="project" value="UniProtKB-UniRule"/>
</dbReference>
<evidence type="ECO:0000256" key="7">
    <source>
        <dbReference type="ARBA" id="ARBA00038168"/>
    </source>
</evidence>
<dbReference type="PROSITE" id="PS50255">
    <property type="entry name" value="CYTOCHROME_B5_2"/>
    <property type="match status" value="1"/>
</dbReference>
<evidence type="ECO:0000313" key="13">
    <source>
        <dbReference type="Proteomes" id="UP000494256"/>
    </source>
</evidence>
<dbReference type="Proteomes" id="UP000494106">
    <property type="component" value="Unassembled WGS sequence"/>
</dbReference>
<evidence type="ECO:0000259" key="9">
    <source>
        <dbReference type="PROSITE" id="PS50255"/>
    </source>
</evidence>
<evidence type="ECO:0000256" key="2">
    <source>
        <dbReference type="ARBA" id="ARBA00022617"/>
    </source>
</evidence>
<proteinExistence type="inferred from homology"/>
<dbReference type="EMBL" id="CADEBC010000301">
    <property type="protein sequence ID" value="CAB3227873.1"/>
    <property type="molecule type" value="Genomic_DNA"/>
</dbReference>
<keyword evidence="2 8" id="KW-0349">Heme</keyword>